<proteinExistence type="predicted"/>
<evidence type="ECO:0000256" key="1">
    <source>
        <dbReference type="SAM" id="MobiDB-lite"/>
    </source>
</evidence>
<reference evidence="2" key="1">
    <citation type="submission" date="2021-04" db="EMBL/GenBank/DDBJ databases">
        <authorList>
            <person name="Chebbi M.A.C M."/>
        </authorList>
    </citation>
    <scope>NUCLEOTIDE SEQUENCE</scope>
</reference>
<dbReference type="EMBL" id="CAJNRD030001124">
    <property type="protein sequence ID" value="CAG5106288.1"/>
    <property type="molecule type" value="Genomic_DNA"/>
</dbReference>
<evidence type="ECO:0000313" key="3">
    <source>
        <dbReference type="Proteomes" id="UP000786811"/>
    </source>
</evidence>
<feature type="compositionally biased region" description="Polar residues" evidence="1">
    <location>
        <begin position="1"/>
        <end position="12"/>
    </location>
</feature>
<sequence>MPHNVSHSTSVFNAGPTGGSNINPTSPMSLISSVPSPGSTSNNSQSPYGTNGLPETPPPAYLPPDDGSQTVQSPPPDPAAMDTTGYSDNKLNPERLKLHTGALLTADKDVKVSVLSIFIARLGKILHY</sequence>
<dbReference type="Proteomes" id="UP000786811">
    <property type="component" value="Unassembled WGS sequence"/>
</dbReference>
<accession>A0A8J2HQ92</accession>
<keyword evidence="3" id="KW-1185">Reference proteome</keyword>
<gene>
    <name evidence="2" type="ORF">HICCMSTLAB_LOCUS12185</name>
</gene>
<organism evidence="2 3">
    <name type="scientific">Cotesia congregata</name>
    <name type="common">Parasitoid wasp</name>
    <name type="synonym">Apanteles congregatus</name>
    <dbReference type="NCBI Taxonomy" id="51543"/>
    <lineage>
        <taxon>Eukaryota</taxon>
        <taxon>Metazoa</taxon>
        <taxon>Ecdysozoa</taxon>
        <taxon>Arthropoda</taxon>
        <taxon>Hexapoda</taxon>
        <taxon>Insecta</taxon>
        <taxon>Pterygota</taxon>
        <taxon>Neoptera</taxon>
        <taxon>Endopterygota</taxon>
        <taxon>Hymenoptera</taxon>
        <taxon>Apocrita</taxon>
        <taxon>Ichneumonoidea</taxon>
        <taxon>Braconidae</taxon>
        <taxon>Microgastrinae</taxon>
        <taxon>Cotesia</taxon>
    </lineage>
</organism>
<comment type="caution">
    <text evidence="2">The sequence shown here is derived from an EMBL/GenBank/DDBJ whole genome shotgun (WGS) entry which is preliminary data.</text>
</comment>
<feature type="region of interest" description="Disordered" evidence="1">
    <location>
        <begin position="1"/>
        <end position="92"/>
    </location>
</feature>
<name>A0A8J2HQ92_COTCN</name>
<dbReference type="AlphaFoldDB" id="A0A8J2HQ92"/>
<feature type="compositionally biased region" description="Polar residues" evidence="1">
    <location>
        <begin position="19"/>
        <end position="49"/>
    </location>
</feature>
<protein>
    <submittedName>
        <fullName evidence="2">Uncharacterized protein</fullName>
    </submittedName>
</protein>
<evidence type="ECO:0000313" key="2">
    <source>
        <dbReference type="EMBL" id="CAG5106288.1"/>
    </source>
</evidence>